<dbReference type="EMBL" id="QCZH01000020">
    <property type="protein sequence ID" value="PWA07681.1"/>
    <property type="molecule type" value="Genomic_DNA"/>
</dbReference>
<comment type="caution">
    <text evidence="2">The sequence shown here is derived from an EMBL/GenBank/DDBJ whole genome shotgun (WGS) entry which is preliminary data.</text>
</comment>
<feature type="transmembrane region" description="Helical" evidence="1">
    <location>
        <begin position="151"/>
        <end position="171"/>
    </location>
</feature>
<keyword evidence="3" id="KW-1185">Reference proteome</keyword>
<keyword evidence="1" id="KW-0812">Transmembrane</keyword>
<dbReference type="OrthoDB" id="7446256at2"/>
<dbReference type="Proteomes" id="UP000245618">
    <property type="component" value="Unassembled WGS sequence"/>
</dbReference>
<name>A0A2U1JRA1_9FLAO</name>
<dbReference type="RefSeq" id="WP_116764271.1">
    <property type="nucleotide sequence ID" value="NZ_QCZH01000020.1"/>
</dbReference>
<evidence type="ECO:0000313" key="2">
    <source>
        <dbReference type="EMBL" id="PWA07681.1"/>
    </source>
</evidence>
<proteinExistence type="predicted"/>
<feature type="transmembrane region" description="Helical" evidence="1">
    <location>
        <begin position="78"/>
        <end position="97"/>
    </location>
</feature>
<reference evidence="2 3" key="1">
    <citation type="submission" date="2018-04" db="EMBL/GenBank/DDBJ databases">
        <title>Flavobacterium sp. nov., isolated from glacier ice.</title>
        <authorList>
            <person name="Liu Q."/>
            <person name="Xin Y.-H."/>
        </authorList>
    </citation>
    <scope>NUCLEOTIDE SEQUENCE [LARGE SCALE GENOMIC DNA]</scope>
    <source>
        <strain evidence="2 3">LB2P30</strain>
    </source>
</reference>
<feature type="transmembrane region" description="Helical" evidence="1">
    <location>
        <begin position="183"/>
        <end position="204"/>
    </location>
</feature>
<protein>
    <recommendedName>
        <fullName evidence="4">DUF3667 domain-containing protein</fullName>
    </recommendedName>
</protein>
<evidence type="ECO:0008006" key="4">
    <source>
        <dbReference type="Google" id="ProtNLM"/>
    </source>
</evidence>
<dbReference type="InterPro" id="IPR022134">
    <property type="entry name" value="DUF3667"/>
</dbReference>
<keyword evidence="1" id="KW-1133">Transmembrane helix</keyword>
<organism evidence="2 3">
    <name type="scientific">Flavobacterium laiguense</name>
    <dbReference type="NCBI Taxonomy" id="2169409"/>
    <lineage>
        <taxon>Bacteria</taxon>
        <taxon>Pseudomonadati</taxon>
        <taxon>Bacteroidota</taxon>
        <taxon>Flavobacteriia</taxon>
        <taxon>Flavobacteriales</taxon>
        <taxon>Flavobacteriaceae</taxon>
        <taxon>Flavobacterium</taxon>
    </lineage>
</organism>
<sequence>MEENCKNCNAEVTQNYCPNCGQSATLKRIDKHYISHEVQHLLHFEKGVFYTAKELLTRPGSSIKEFITENRNKHMKPVPFLILTSLLYIIIAHFFHADKIYNEKEKLLFGESSIGDIRHWIQTHYGYANIIMGIFIALCVKLLFRKYKYNLFEITILICFVMGQGMLFLTLETFFVGLLNEQIFLGILTIISFAYPTWAIGHFFDKSKVFSYVKAFFAYTLGYLFFEFSIIIVGLIVDLISKRI</sequence>
<keyword evidence="1" id="KW-0472">Membrane</keyword>
<accession>A0A2U1JRA1</accession>
<evidence type="ECO:0000313" key="3">
    <source>
        <dbReference type="Proteomes" id="UP000245618"/>
    </source>
</evidence>
<feature type="transmembrane region" description="Helical" evidence="1">
    <location>
        <begin position="216"/>
        <end position="237"/>
    </location>
</feature>
<gene>
    <name evidence="2" type="ORF">DB891_14375</name>
</gene>
<dbReference type="AlphaFoldDB" id="A0A2U1JRA1"/>
<dbReference type="Pfam" id="PF12412">
    <property type="entry name" value="DUF3667"/>
    <property type="match status" value="1"/>
</dbReference>
<feature type="transmembrane region" description="Helical" evidence="1">
    <location>
        <begin position="125"/>
        <end position="144"/>
    </location>
</feature>
<evidence type="ECO:0000256" key="1">
    <source>
        <dbReference type="SAM" id="Phobius"/>
    </source>
</evidence>